<proteinExistence type="predicted"/>
<evidence type="ECO:0000259" key="2">
    <source>
        <dbReference type="PROSITE" id="PS50110"/>
    </source>
</evidence>
<accession>A0A842IS71</accession>
<dbReference type="Pfam" id="PF00072">
    <property type="entry name" value="Response_reg"/>
    <property type="match status" value="1"/>
</dbReference>
<dbReference type="GO" id="GO:0000160">
    <property type="term" value="P:phosphorelay signal transduction system"/>
    <property type="evidence" value="ECO:0007669"/>
    <property type="project" value="InterPro"/>
</dbReference>
<organism evidence="3 4">
    <name type="scientific">Winogradskyella flava</name>
    <dbReference type="NCBI Taxonomy" id="1884876"/>
    <lineage>
        <taxon>Bacteria</taxon>
        <taxon>Pseudomonadati</taxon>
        <taxon>Bacteroidota</taxon>
        <taxon>Flavobacteriia</taxon>
        <taxon>Flavobacteriales</taxon>
        <taxon>Flavobacteriaceae</taxon>
        <taxon>Winogradskyella</taxon>
    </lineage>
</organism>
<gene>
    <name evidence="3" type="ORF">H7F21_05920</name>
</gene>
<dbReference type="SUPFAM" id="SSF52172">
    <property type="entry name" value="CheY-like"/>
    <property type="match status" value="1"/>
</dbReference>
<dbReference type="RefSeq" id="WP_185788282.1">
    <property type="nucleotide sequence ID" value="NZ_JACLCP010000001.1"/>
</dbReference>
<protein>
    <submittedName>
        <fullName evidence="3">Response regulator transcription factor</fullName>
    </submittedName>
</protein>
<comment type="caution">
    <text evidence="3">The sequence shown here is derived from an EMBL/GenBank/DDBJ whole genome shotgun (WGS) entry which is preliminary data.</text>
</comment>
<dbReference type="InterPro" id="IPR011006">
    <property type="entry name" value="CheY-like_superfamily"/>
</dbReference>
<dbReference type="SMART" id="SM00448">
    <property type="entry name" value="REC"/>
    <property type="match status" value="1"/>
</dbReference>
<sequence>MVKKINVLIVEDEPLIIGVLSNALKKIGQLNPLIEFKVTSVTNADDACFEVKKAVNSVPIDFVLLDINIPHSSDSTILSGEDLGIMIRDFFPCVKIMVLTNHYDNYRLSNILKSLNPEGFIIKTDIDFDPLVSAIECVLDDSPFYSKKVLQLMRKQIVNDFTLDTIDRQMLYHISKGAKTKDLINIVCLSKSAIEFRKRNLKALFGIDSGNDRKLILKAEQHGFI</sequence>
<evidence type="ECO:0000313" key="4">
    <source>
        <dbReference type="Proteomes" id="UP000533900"/>
    </source>
</evidence>
<evidence type="ECO:0000313" key="3">
    <source>
        <dbReference type="EMBL" id="MBC2844623.1"/>
    </source>
</evidence>
<dbReference type="AlphaFoldDB" id="A0A842IS71"/>
<dbReference type="EMBL" id="JACLCP010000001">
    <property type="protein sequence ID" value="MBC2844623.1"/>
    <property type="molecule type" value="Genomic_DNA"/>
</dbReference>
<keyword evidence="1" id="KW-0597">Phosphoprotein</keyword>
<dbReference type="Gene3D" id="3.40.50.2300">
    <property type="match status" value="1"/>
</dbReference>
<dbReference type="PROSITE" id="PS50110">
    <property type="entry name" value="RESPONSE_REGULATORY"/>
    <property type="match status" value="1"/>
</dbReference>
<feature type="domain" description="Response regulatory" evidence="2">
    <location>
        <begin position="6"/>
        <end position="138"/>
    </location>
</feature>
<dbReference type="Proteomes" id="UP000533900">
    <property type="component" value="Unassembled WGS sequence"/>
</dbReference>
<keyword evidence="4" id="KW-1185">Reference proteome</keyword>
<name>A0A842IS71_9FLAO</name>
<dbReference type="InterPro" id="IPR001789">
    <property type="entry name" value="Sig_transdc_resp-reg_receiver"/>
</dbReference>
<feature type="modified residue" description="4-aspartylphosphate" evidence="1">
    <location>
        <position position="66"/>
    </location>
</feature>
<evidence type="ECO:0000256" key="1">
    <source>
        <dbReference type="PROSITE-ProRule" id="PRU00169"/>
    </source>
</evidence>
<reference evidence="3" key="1">
    <citation type="submission" date="2020-08" db="EMBL/GenBank/DDBJ databases">
        <title>Winogradskyella ouciana sp. nov., isolated from the hadal seawater of the Mariana Trench.</title>
        <authorList>
            <person name="He X."/>
        </authorList>
    </citation>
    <scope>NUCLEOTIDE SEQUENCE [LARGE SCALE GENOMIC DNA]</scope>
    <source>
        <strain evidence="3">KCTC 52348</strain>
    </source>
</reference>